<dbReference type="InterPro" id="IPR000595">
    <property type="entry name" value="cNMP-bd_dom"/>
</dbReference>
<evidence type="ECO:0000313" key="3">
    <source>
        <dbReference type="Proteomes" id="UP001501231"/>
    </source>
</evidence>
<feature type="domain" description="Cyclic nucleotide-binding" evidence="1">
    <location>
        <begin position="1"/>
        <end position="66"/>
    </location>
</feature>
<proteinExistence type="predicted"/>
<comment type="caution">
    <text evidence="2">The sequence shown here is derived from an EMBL/GenBank/DDBJ whole genome shotgun (WGS) entry which is preliminary data.</text>
</comment>
<dbReference type="Gene3D" id="2.60.120.10">
    <property type="entry name" value="Jelly Rolls"/>
    <property type="match status" value="1"/>
</dbReference>
<dbReference type="InterPro" id="IPR018490">
    <property type="entry name" value="cNMP-bd_dom_sf"/>
</dbReference>
<dbReference type="CDD" id="cd00038">
    <property type="entry name" value="CAP_ED"/>
    <property type="match status" value="1"/>
</dbReference>
<dbReference type="PROSITE" id="PS50042">
    <property type="entry name" value="CNMP_BINDING_3"/>
    <property type="match status" value="1"/>
</dbReference>
<evidence type="ECO:0000259" key="1">
    <source>
        <dbReference type="PROSITE" id="PS50042"/>
    </source>
</evidence>
<keyword evidence="3" id="KW-1185">Reference proteome</keyword>
<dbReference type="InterPro" id="IPR014710">
    <property type="entry name" value="RmlC-like_jellyroll"/>
</dbReference>
<sequence>MSRAALDRLASTARPVEFPAGHRIFDEGGPANRFWIVQAGMVALDLHVPGRGSVIIETFGPGAVLGWSWLHAPYRWRFGAVARAPVRAIEFDGPLVRALCAIDPAMAYELTSRFSEVIVDRLQATRMRLLDLYTHPAERT</sequence>
<dbReference type="EMBL" id="BAAARW010000022">
    <property type="protein sequence ID" value="GAA2437604.1"/>
    <property type="molecule type" value="Genomic_DNA"/>
</dbReference>
<dbReference type="Proteomes" id="UP001501231">
    <property type="component" value="Unassembled WGS sequence"/>
</dbReference>
<protein>
    <submittedName>
        <fullName evidence="2">Cyclic nucleotide-binding domain-containing protein</fullName>
    </submittedName>
</protein>
<name>A0ABP5WW68_9ACTN</name>
<reference evidence="3" key="1">
    <citation type="journal article" date="2019" name="Int. J. Syst. Evol. Microbiol.">
        <title>The Global Catalogue of Microorganisms (GCM) 10K type strain sequencing project: providing services to taxonomists for standard genome sequencing and annotation.</title>
        <authorList>
            <consortium name="The Broad Institute Genomics Platform"/>
            <consortium name="The Broad Institute Genome Sequencing Center for Infectious Disease"/>
            <person name="Wu L."/>
            <person name="Ma J."/>
        </authorList>
    </citation>
    <scope>NUCLEOTIDE SEQUENCE [LARGE SCALE GENOMIC DNA]</scope>
    <source>
        <strain evidence="3">JCM 3325</strain>
    </source>
</reference>
<evidence type="ECO:0000313" key="2">
    <source>
        <dbReference type="EMBL" id="GAA2437604.1"/>
    </source>
</evidence>
<organism evidence="2 3">
    <name type="scientific">Actinomadura vinacea</name>
    <dbReference type="NCBI Taxonomy" id="115336"/>
    <lineage>
        <taxon>Bacteria</taxon>
        <taxon>Bacillati</taxon>
        <taxon>Actinomycetota</taxon>
        <taxon>Actinomycetes</taxon>
        <taxon>Streptosporangiales</taxon>
        <taxon>Thermomonosporaceae</taxon>
        <taxon>Actinomadura</taxon>
    </lineage>
</organism>
<dbReference type="Pfam" id="PF00027">
    <property type="entry name" value="cNMP_binding"/>
    <property type="match status" value="1"/>
</dbReference>
<dbReference type="SUPFAM" id="SSF51206">
    <property type="entry name" value="cAMP-binding domain-like"/>
    <property type="match status" value="1"/>
</dbReference>
<gene>
    <name evidence="2" type="ORF">GCM10010191_60620</name>
</gene>
<accession>A0ABP5WW68</accession>